<dbReference type="EC" id="2.7.11.1" evidence="1"/>
<dbReference type="GO" id="GO:0005829">
    <property type="term" value="C:cytosol"/>
    <property type="evidence" value="ECO:0007669"/>
    <property type="project" value="TreeGrafter"/>
</dbReference>
<accession>A0A8E2DSI7</accession>
<evidence type="ECO:0000256" key="9">
    <source>
        <dbReference type="PROSITE-ProRule" id="PRU10141"/>
    </source>
</evidence>
<evidence type="ECO:0000256" key="8">
    <source>
        <dbReference type="ARBA" id="ARBA00048679"/>
    </source>
</evidence>
<organism evidence="12 13">
    <name type="scientific">Obba rivulosa</name>
    <dbReference type="NCBI Taxonomy" id="1052685"/>
    <lineage>
        <taxon>Eukaryota</taxon>
        <taxon>Fungi</taxon>
        <taxon>Dikarya</taxon>
        <taxon>Basidiomycota</taxon>
        <taxon>Agaricomycotina</taxon>
        <taxon>Agaricomycetes</taxon>
        <taxon>Polyporales</taxon>
        <taxon>Gelatoporiaceae</taxon>
        <taxon>Obba</taxon>
    </lineage>
</organism>
<dbReference type="PANTHER" id="PTHR24343">
    <property type="entry name" value="SERINE/THREONINE KINASE"/>
    <property type="match status" value="1"/>
</dbReference>
<feature type="compositionally biased region" description="Low complexity" evidence="10">
    <location>
        <begin position="251"/>
        <end position="267"/>
    </location>
</feature>
<keyword evidence="13" id="KW-1185">Reference proteome</keyword>
<dbReference type="SUPFAM" id="SSF56112">
    <property type="entry name" value="Protein kinase-like (PK-like)"/>
    <property type="match status" value="1"/>
</dbReference>
<dbReference type="OrthoDB" id="6513151at2759"/>
<feature type="compositionally biased region" description="Basic and acidic residues" evidence="10">
    <location>
        <begin position="291"/>
        <end position="309"/>
    </location>
</feature>
<evidence type="ECO:0000313" key="12">
    <source>
        <dbReference type="EMBL" id="OCH95010.1"/>
    </source>
</evidence>
<feature type="compositionally biased region" description="Polar residues" evidence="10">
    <location>
        <begin position="892"/>
        <end position="902"/>
    </location>
</feature>
<keyword evidence="6 9" id="KW-0067">ATP-binding</keyword>
<feature type="compositionally biased region" description="Polar residues" evidence="10">
    <location>
        <begin position="694"/>
        <end position="707"/>
    </location>
</feature>
<keyword evidence="3" id="KW-0808">Transferase</keyword>
<evidence type="ECO:0000256" key="1">
    <source>
        <dbReference type="ARBA" id="ARBA00012513"/>
    </source>
</evidence>
<evidence type="ECO:0000313" key="13">
    <source>
        <dbReference type="Proteomes" id="UP000250043"/>
    </source>
</evidence>
<feature type="compositionally biased region" description="Low complexity" evidence="10">
    <location>
        <begin position="74"/>
        <end position="127"/>
    </location>
</feature>
<sequence length="1034" mass="109950">MLSAHPMQPVSLSIPVACHGDPDPVRHEPAISLDPAPPKPSPSSMPLEPPLPPSIAIQTPSPQPTPTFPPAPPASQDASAPSDSISQEQAPSSSRRPSRSFLSTAFTSRTSSPASSPGSSSPGSPNPAHDHAPTSPIRMAFRKMSVSGMPSPVDTPARGSPEHEPAPTPPTVPSTPGGSYVGSPKSGKHLPGPLHDLKRFLNHHIPHHHRAQSPSVASASTSSGSVATPGESPHQLPSEQRRGATFDQSSLLQAVPALATPAAAGTPSGSVSSSAEHVAREHLRFSTFLRTHKDKELKEGHDKEKERRIAKTPSPGASSAVTTASSKVSSRSPVRTDSRGSATSTAPSVAQSVAPSVAPSAASSRFPRKHRHSPPASGSSTPAHAAASLETATHAHMSKKYGKWGRVLGSGAGGTVRLIRASNKQGGTTFAVKEFRPKRQGESEREYQKKVTAEFCVGSTLKHPNIIKTVDIVTDHGHFYEVMEFAPYDLFSVVMSGNMTRPEIYCVFRQICDGVEYLHSLGLAHRDLKLDNCVMTKDNVVKIIDFGTATVFHYPGKKTTLATGIVGSDPYLAPEVLSQQSYDPRKTDVWSVAIIFMCMVLRRFPWKIPDPKTDPSFRAFVHAHPDLSQKPPSLAVKDHTEEQEQPKQGSSEPEKVPDVLDEQKQKETAPSLAPTEPGHSTGIESSVEPDKLSMSDTISTHSTTLTVPSVDALSVSGSGSGSTSGSTSPDEDDADSVLSPEERAAIHRRNRVRASLQGSAAPLSPSTATLPAVLSDLGSSLSPLRITSSPGDMDPSVRQFARPGTSTESLPASPTLSPSLPRRRAPATVPSPDSDSALQDTPMLRATNPRVKATSMSGLSLPTSGAAQTSPSEQPTKSGSTVKEKDYGAAPTWTSSTSTLRSAETRQVEARRPRADSRASVATFSTGGAESIFRLLPREARPALRRMLFVEPSARCTLTDLLYGRGRSDDLLCGCNSHARDSPACQDHAHAPEDMDEGDEWLKSIVPCSHEGVAPTHTHIKVAVDEKQHKRRFF</sequence>
<dbReference type="InterPro" id="IPR000719">
    <property type="entry name" value="Prot_kinase_dom"/>
</dbReference>
<evidence type="ECO:0000256" key="3">
    <source>
        <dbReference type="ARBA" id="ARBA00022679"/>
    </source>
</evidence>
<dbReference type="PROSITE" id="PS00107">
    <property type="entry name" value="PROTEIN_KINASE_ATP"/>
    <property type="match status" value="1"/>
</dbReference>
<evidence type="ECO:0000256" key="4">
    <source>
        <dbReference type="ARBA" id="ARBA00022741"/>
    </source>
</evidence>
<feature type="compositionally biased region" description="Pro residues" evidence="10">
    <location>
        <begin position="35"/>
        <end position="53"/>
    </location>
</feature>
<name>A0A8E2DSI7_9APHY</name>
<dbReference type="InterPro" id="IPR008271">
    <property type="entry name" value="Ser/Thr_kinase_AS"/>
</dbReference>
<feature type="binding site" evidence="9">
    <location>
        <position position="433"/>
    </location>
    <ligand>
        <name>ATP</name>
        <dbReference type="ChEBI" id="CHEBI:30616"/>
    </ligand>
</feature>
<feature type="compositionally biased region" description="Basic and acidic residues" evidence="10">
    <location>
        <begin position="652"/>
        <end position="667"/>
    </location>
</feature>
<dbReference type="PROSITE" id="PS00108">
    <property type="entry name" value="PROTEIN_KINASE_ST"/>
    <property type="match status" value="1"/>
</dbReference>
<feature type="compositionally biased region" description="Polar residues" evidence="10">
    <location>
        <begin position="780"/>
        <end position="790"/>
    </location>
</feature>
<comment type="catalytic activity">
    <reaction evidence="7">
        <text>L-threonyl-[protein] + ATP = O-phospho-L-threonyl-[protein] + ADP + H(+)</text>
        <dbReference type="Rhea" id="RHEA:46608"/>
        <dbReference type="Rhea" id="RHEA-COMP:11060"/>
        <dbReference type="Rhea" id="RHEA-COMP:11605"/>
        <dbReference type="ChEBI" id="CHEBI:15378"/>
        <dbReference type="ChEBI" id="CHEBI:30013"/>
        <dbReference type="ChEBI" id="CHEBI:30616"/>
        <dbReference type="ChEBI" id="CHEBI:61977"/>
        <dbReference type="ChEBI" id="CHEBI:456216"/>
        <dbReference type="EC" id="2.7.11.1"/>
    </reaction>
</comment>
<dbReference type="PROSITE" id="PS50011">
    <property type="entry name" value="PROTEIN_KINASE_DOM"/>
    <property type="match status" value="1"/>
</dbReference>
<feature type="region of interest" description="Disordered" evidence="10">
    <location>
        <begin position="1"/>
        <end position="394"/>
    </location>
</feature>
<feature type="compositionally biased region" description="Pro residues" evidence="10">
    <location>
        <begin position="61"/>
        <end position="73"/>
    </location>
</feature>
<dbReference type="Proteomes" id="UP000250043">
    <property type="component" value="Unassembled WGS sequence"/>
</dbReference>
<feature type="compositionally biased region" description="Basic residues" evidence="10">
    <location>
        <begin position="200"/>
        <end position="211"/>
    </location>
</feature>
<dbReference type="EMBL" id="KV722339">
    <property type="protein sequence ID" value="OCH95010.1"/>
    <property type="molecule type" value="Genomic_DNA"/>
</dbReference>
<reference evidence="12 13" key="1">
    <citation type="submission" date="2016-07" db="EMBL/GenBank/DDBJ databases">
        <title>Draft genome of the white-rot fungus Obba rivulosa 3A-2.</title>
        <authorList>
            <consortium name="DOE Joint Genome Institute"/>
            <person name="Miettinen O."/>
            <person name="Riley R."/>
            <person name="Acob R."/>
            <person name="Barry K."/>
            <person name="Cullen D."/>
            <person name="De Vries R."/>
            <person name="Hainaut M."/>
            <person name="Hatakka A."/>
            <person name="Henrissat B."/>
            <person name="Hilden K."/>
            <person name="Kuo R."/>
            <person name="Labutti K."/>
            <person name="Lipzen A."/>
            <person name="Makela M.R."/>
            <person name="Sandor L."/>
            <person name="Spatafora J.W."/>
            <person name="Grigoriev I.V."/>
            <person name="Hibbett D.S."/>
        </authorList>
    </citation>
    <scope>NUCLEOTIDE SEQUENCE [LARGE SCALE GENOMIC DNA]</scope>
    <source>
        <strain evidence="12 13">3A-2</strain>
    </source>
</reference>
<feature type="compositionally biased region" description="Low complexity" evidence="10">
    <location>
        <begin position="312"/>
        <end position="333"/>
    </location>
</feature>
<dbReference type="FunFam" id="1.10.510.10:FF:000595">
    <property type="entry name" value="Protein kinase, putative (AFU_orthologue AFUA_5G11840)"/>
    <property type="match status" value="1"/>
</dbReference>
<dbReference type="Pfam" id="PF00069">
    <property type="entry name" value="Pkinase"/>
    <property type="match status" value="1"/>
</dbReference>
<evidence type="ECO:0000256" key="2">
    <source>
        <dbReference type="ARBA" id="ARBA00022527"/>
    </source>
</evidence>
<feature type="domain" description="Protein kinase" evidence="11">
    <location>
        <begin position="402"/>
        <end position="704"/>
    </location>
</feature>
<keyword evidence="2" id="KW-0723">Serine/threonine-protein kinase</keyword>
<evidence type="ECO:0000256" key="10">
    <source>
        <dbReference type="SAM" id="MobiDB-lite"/>
    </source>
</evidence>
<feature type="compositionally biased region" description="Basic and acidic residues" evidence="10">
    <location>
        <begin position="636"/>
        <end position="645"/>
    </location>
</feature>
<feature type="compositionally biased region" description="Low complexity" evidence="10">
    <location>
        <begin position="213"/>
        <end position="230"/>
    </location>
</feature>
<comment type="catalytic activity">
    <reaction evidence="8">
        <text>L-seryl-[protein] + ATP = O-phospho-L-seryl-[protein] + ADP + H(+)</text>
        <dbReference type="Rhea" id="RHEA:17989"/>
        <dbReference type="Rhea" id="RHEA-COMP:9863"/>
        <dbReference type="Rhea" id="RHEA-COMP:11604"/>
        <dbReference type="ChEBI" id="CHEBI:15378"/>
        <dbReference type="ChEBI" id="CHEBI:29999"/>
        <dbReference type="ChEBI" id="CHEBI:30616"/>
        <dbReference type="ChEBI" id="CHEBI:83421"/>
        <dbReference type="ChEBI" id="CHEBI:456216"/>
        <dbReference type="EC" id="2.7.11.1"/>
    </reaction>
</comment>
<dbReference type="GO" id="GO:0004674">
    <property type="term" value="F:protein serine/threonine kinase activity"/>
    <property type="evidence" value="ECO:0007669"/>
    <property type="project" value="UniProtKB-KW"/>
</dbReference>
<feature type="compositionally biased region" description="Polar residues" evidence="10">
    <location>
        <begin position="854"/>
        <end position="881"/>
    </location>
</feature>
<proteinExistence type="predicted"/>
<keyword evidence="4 9" id="KW-0547">Nucleotide-binding</keyword>
<feature type="compositionally biased region" description="Low complexity" evidence="10">
    <location>
        <begin position="341"/>
        <end position="364"/>
    </location>
</feature>
<protein>
    <recommendedName>
        <fullName evidence="1">non-specific serine/threonine protein kinase</fullName>
        <ecNumber evidence="1">2.7.11.1</ecNumber>
    </recommendedName>
</protein>
<evidence type="ECO:0000256" key="5">
    <source>
        <dbReference type="ARBA" id="ARBA00022777"/>
    </source>
</evidence>
<feature type="region of interest" description="Disordered" evidence="10">
    <location>
        <begin position="780"/>
        <end position="922"/>
    </location>
</feature>
<dbReference type="Gene3D" id="1.10.510.10">
    <property type="entry name" value="Transferase(Phosphotransferase) domain 1"/>
    <property type="match status" value="1"/>
</dbReference>
<evidence type="ECO:0000256" key="7">
    <source>
        <dbReference type="ARBA" id="ARBA00047899"/>
    </source>
</evidence>
<feature type="compositionally biased region" description="Low complexity" evidence="10">
    <location>
        <begin position="805"/>
        <end position="820"/>
    </location>
</feature>
<dbReference type="GO" id="GO:0005524">
    <property type="term" value="F:ATP binding"/>
    <property type="evidence" value="ECO:0007669"/>
    <property type="project" value="UniProtKB-UniRule"/>
</dbReference>
<evidence type="ECO:0000256" key="6">
    <source>
        <dbReference type="ARBA" id="ARBA00022840"/>
    </source>
</evidence>
<gene>
    <name evidence="12" type="ORF">OBBRIDRAFT_788751</name>
</gene>
<dbReference type="SMART" id="SM00220">
    <property type="entry name" value="S_TKc"/>
    <property type="match status" value="1"/>
</dbReference>
<dbReference type="InterPro" id="IPR011009">
    <property type="entry name" value="Kinase-like_dom_sf"/>
</dbReference>
<evidence type="ECO:0000259" key="11">
    <source>
        <dbReference type="PROSITE" id="PS50011"/>
    </source>
</evidence>
<feature type="compositionally biased region" description="Basic and acidic residues" evidence="10">
    <location>
        <begin position="20"/>
        <end position="29"/>
    </location>
</feature>
<feature type="region of interest" description="Disordered" evidence="10">
    <location>
        <begin position="626"/>
        <end position="749"/>
    </location>
</feature>
<feature type="compositionally biased region" description="Basic and acidic residues" evidence="10">
    <location>
        <begin position="903"/>
        <end position="917"/>
    </location>
</feature>
<dbReference type="InterPro" id="IPR017441">
    <property type="entry name" value="Protein_kinase_ATP_BS"/>
</dbReference>
<keyword evidence="5 12" id="KW-0418">Kinase</keyword>
<dbReference type="PANTHER" id="PTHR24343:SF137">
    <property type="entry name" value="SERINE_THREONINE-PROTEIN KINASE HRK1"/>
    <property type="match status" value="1"/>
</dbReference>
<dbReference type="AlphaFoldDB" id="A0A8E2DSI7"/>